<protein>
    <submittedName>
        <fullName evidence="1">52 kDa repressor of the inhibitor of the protein kinase</fullName>
    </submittedName>
</protein>
<dbReference type="Proteomes" id="UP001249851">
    <property type="component" value="Unassembled WGS sequence"/>
</dbReference>
<dbReference type="PANTHER" id="PTHR46289:SF17">
    <property type="entry name" value="HAT C-TERMINAL DIMERISATION DOMAIN-CONTAINING PROTEIN"/>
    <property type="match status" value="1"/>
</dbReference>
<sequence>MDSCRELHSFFDNSPKRQRFLDIVIDVLEKGETKKRKLKYLCKTRWIERPSTFETIYNLHELVTTLDELCVLSEDERFECPGEESWDWDASTRTLANGLRYTMRSFGHIFCFVCAMYMLETKRPLVSALQGRLVEVYFGFKNVEELVGPRLNRRGTTPAETAKEYWKCAVAIPFLDIVSSELKSRFSHKKRAHYELHALVPEVISKKAVTSLLNVLKEKWENILPLPAAFESELFRWSNKWKREEAMPDESVASIIASHADGIFFPNVRELLKILAVLPIGSTEAERSFSSIRRLHTWLRSTMTTDSDLSVIAMHGNIRPCHKAAILPRGTKKALFYHAKPHLHGFHCEA</sequence>
<dbReference type="AlphaFoldDB" id="A0AAD9QH14"/>
<gene>
    <name evidence="1" type="ORF">P5673_016268</name>
</gene>
<organism evidence="1 2">
    <name type="scientific">Acropora cervicornis</name>
    <name type="common">Staghorn coral</name>
    <dbReference type="NCBI Taxonomy" id="6130"/>
    <lineage>
        <taxon>Eukaryota</taxon>
        <taxon>Metazoa</taxon>
        <taxon>Cnidaria</taxon>
        <taxon>Anthozoa</taxon>
        <taxon>Hexacorallia</taxon>
        <taxon>Scleractinia</taxon>
        <taxon>Astrocoeniina</taxon>
        <taxon>Acroporidae</taxon>
        <taxon>Acropora</taxon>
    </lineage>
</organism>
<keyword evidence="2" id="KW-1185">Reference proteome</keyword>
<dbReference type="PANTHER" id="PTHR46289">
    <property type="entry name" value="52 KDA REPRESSOR OF THE INHIBITOR OF THE PROTEIN KINASE-LIKE PROTEIN-RELATED"/>
    <property type="match status" value="1"/>
</dbReference>
<accession>A0AAD9QH14</accession>
<evidence type="ECO:0000313" key="1">
    <source>
        <dbReference type="EMBL" id="KAK2561127.1"/>
    </source>
</evidence>
<evidence type="ECO:0000313" key="2">
    <source>
        <dbReference type="Proteomes" id="UP001249851"/>
    </source>
</evidence>
<reference evidence="1" key="2">
    <citation type="journal article" date="2023" name="Science">
        <title>Genomic signatures of disease resistance in endangered staghorn corals.</title>
        <authorList>
            <person name="Vollmer S.V."/>
            <person name="Selwyn J.D."/>
            <person name="Despard B.A."/>
            <person name="Roesel C.L."/>
        </authorList>
    </citation>
    <scope>NUCLEOTIDE SEQUENCE</scope>
    <source>
        <strain evidence="1">K2</strain>
    </source>
</reference>
<dbReference type="EMBL" id="JARQWQ010000034">
    <property type="protein sequence ID" value="KAK2561127.1"/>
    <property type="molecule type" value="Genomic_DNA"/>
</dbReference>
<dbReference type="InterPro" id="IPR052958">
    <property type="entry name" value="IFN-induced_PKR_regulator"/>
</dbReference>
<comment type="caution">
    <text evidence="1">The sequence shown here is derived from an EMBL/GenBank/DDBJ whole genome shotgun (WGS) entry which is preliminary data.</text>
</comment>
<proteinExistence type="predicted"/>
<reference evidence="1" key="1">
    <citation type="journal article" date="2023" name="G3 (Bethesda)">
        <title>Whole genome assembly and annotation of the endangered Caribbean coral Acropora cervicornis.</title>
        <authorList>
            <person name="Selwyn J.D."/>
            <person name="Vollmer S.V."/>
        </authorList>
    </citation>
    <scope>NUCLEOTIDE SEQUENCE</scope>
    <source>
        <strain evidence="1">K2</strain>
    </source>
</reference>
<name>A0AAD9QH14_ACRCE</name>